<dbReference type="GO" id="GO:0005829">
    <property type="term" value="C:cytosol"/>
    <property type="evidence" value="ECO:0007669"/>
    <property type="project" value="TreeGrafter"/>
</dbReference>
<feature type="compositionally biased region" description="Basic and acidic residues" evidence="2">
    <location>
        <begin position="2907"/>
        <end position="2926"/>
    </location>
</feature>
<dbReference type="InterPro" id="IPR057480">
    <property type="entry name" value="MAP1A/B/S-like_MBL"/>
</dbReference>
<dbReference type="InterPro" id="IPR056617">
    <property type="entry name" value="MAP1B/S_N"/>
</dbReference>
<evidence type="ECO:0008006" key="7">
    <source>
        <dbReference type="Google" id="ProtNLM"/>
    </source>
</evidence>
<dbReference type="Pfam" id="PF23415">
    <property type="entry name" value="MAPB1_N"/>
    <property type="match status" value="1"/>
</dbReference>
<evidence type="ECO:0000259" key="4">
    <source>
        <dbReference type="Pfam" id="PF25281"/>
    </source>
</evidence>
<dbReference type="GO" id="GO:0005875">
    <property type="term" value="C:microtubule associated complex"/>
    <property type="evidence" value="ECO:0007669"/>
    <property type="project" value="TreeGrafter"/>
</dbReference>
<feature type="compositionally biased region" description="Basic and acidic residues" evidence="2">
    <location>
        <begin position="2935"/>
        <end position="2962"/>
    </location>
</feature>
<feature type="region of interest" description="Disordered" evidence="2">
    <location>
        <begin position="3041"/>
        <end position="3066"/>
    </location>
</feature>
<dbReference type="GO" id="GO:0007409">
    <property type="term" value="P:axonogenesis"/>
    <property type="evidence" value="ECO:0007669"/>
    <property type="project" value="TreeGrafter"/>
</dbReference>
<evidence type="ECO:0000313" key="6">
    <source>
        <dbReference type="Proteomes" id="UP001329430"/>
    </source>
</evidence>
<dbReference type="GO" id="GO:0005874">
    <property type="term" value="C:microtubule"/>
    <property type="evidence" value="ECO:0007669"/>
    <property type="project" value="InterPro"/>
</dbReference>
<dbReference type="GO" id="GO:0031114">
    <property type="term" value="P:regulation of microtubule depolymerization"/>
    <property type="evidence" value="ECO:0007669"/>
    <property type="project" value="TreeGrafter"/>
</dbReference>
<dbReference type="GO" id="GO:0016358">
    <property type="term" value="P:dendrite development"/>
    <property type="evidence" value="ECO:0007669"/>
    <property type="project" value="TreeGrafter"/>
</dbReference>
<evidence type="ECO:0000256" key="2">
    <source>
        <dbReference type="SAM" id="MobiDB-lite"/>
    </source>
</evidence>
<feature type="region of interest" description="Disordered" evidence="2">
    <location>
        <begin position="2273"/>
        <end position="2308"/>
    </location>
</feature>
<feature type="compositionally biased region" description="Basic and acidic residues" evidence="2">
    <location>
        <begin position="1588"/>
        <end position="1615"/>
    </location>
</feature>
<dbReference type="GO" id="GO:0008017">
    <property type="term" value="F:microtubule binding"/>
    <property type="evidence" value="ECO:0007669"/>
    <property type="project" value="InterPro"/>
</dbReference>
<sequence length="3722" mass="415169">MEAVNGVSELDKGGPPAPSPLTGCYLLIVVGEPHSKEHKDIILRRIAKGLLSWDSNSCHVDLEKELAIISEQAPEGEDARYGERLIQFASENLVTEVLIHPAISTLSQCMKNLLSSFTRHRHIIHAGYTFAGNGSWILQDGTLSLTDFSEAFQEIEVQRVLRAYDNTISLDIHCSILYKNCKLRLNPDDVLTSGSPAIVNFLNYISPFLIPTDIEMLLESSDVVGNIRFSHPTLYVFPGGQGDAALFGINGFNMLVDGGFGRKACFWDFVRHLDRLDAVLLTRLNNSNVNGISSVLRRKRHNTVYPHIGHFFCNIQERKAILSPDGDKDKDPLLINLFEEGQDIMNNLRQLNLQPQSCYREIMPMNLYHKVGHGTLDMYILSPSRDSKEVKEFLQKWNNNDHRLFSTQKNGKEFVFPTYNLVSICALLVWQPANMNDNITRILFPGSSPQHKIFEGLDKLKQLECIKNPSCSAKTLTSTIIKTKLTKTEKIVQDHKEIKPKSVIDGKPKMENKIVDEDIKNGHTNGITQPISEKIIKKHDSTESEKSGTQIIDTKKLEVTKDLVNGKATDEKIDKFKAKPKPEPKIKPEMKTNKNARSLERRTRPPASAEKKASPTTPKKTVETKINGDATRIKPAAKISPSATPAKSAKDANNRKVVESKIKSAPKREAPKPGEKKETKPERKPISRRPKGTSPVGKTPESPIKKVMELHKFEARKPKLEKECTTDSSTVSTPSADVDSTVKKDLSKLTPEEIEQLKARELAELKEEQEVVKEIEAVFRKSESKETDDSDMRKIKNISIDEKTEGEGEEYLIIEKEEMDHDSLDEKDAKESETQKHLRDSEESEKQRKLSDVIESVDVKEKPTEDVKTEIVQEQEMIPIIHSKEEKELPKAISKEVSVTSPTDKIEESSGKKITDREIEEEIKDINILESQPDEKFSTPIESGATTAPTLPEDERIPLDEIKEDNGDLGVEEKYVKEDTKEKEVPVVQLPPKTIENVAKIPTVVGIRLDKQTPMRDIVKTPDEVADLPVHEEVDIENYEQYQANQAHTPKQGEPKLLPTKIKTDEAEIPDNESAVKAPEVEICEKIDEEKHDAQKITDKSDVVADKVIVQDEVVTPALEDNKLTEKQLEHEGPQTTAPSHETEIDEPAEIKSAKDQVLIESKPTLVESVEKTDMEKDVPAKEVELKDDKSIDELKKLEEEIVDANKLVIEDENKRAPKDDAIETVIEKGIGEVSDVTAQTLKEATELEDESPYESRRVEVSMERTEVKIEKIHGAKSDKTKETVEEDEKDKDTTEDLKTDIEQVEEIQLAEKVQLVEAQELMQEVKEDIHKIQADLIDSMDDEGAGKDIVIDALKSAEQTVDSVCKAIQDDVEKVTKVEEPAVEVNEILELDSKKEQIVDAIQDGVEKVTKVEEPAVEVKEVLELDSKKEQIVDAIQDDVEKTTKVEEPAVEVNEILELDSKKEQIVDAIQDDVEKITKVDEPAVEVKEVLELDSKKEQIVDAIQDGVEKTTKVEESAVEVKEVLELDSKKEQIVDAIQDGVEKIIKVEEPAVEVKEVLELDSKKEEEIEETKDKQFVVQTEEEIKKDTILPTEGSKEELKSSEGEVAEQKEPIIENGLDLPEDDAIAEITETSPVAEPESKQSEDTIKENEIKPDPVEIKLEKEVLDDAVIVTEEGDAEETIDDHEAVIRSVREDSLKISKIDKKLQELKESVESDTKSESKETALIKAELDLVDKLELGRKSPKEREQDVAKIVASVAEVLKSDAPLEEFEGKIPLDVGTFTTFAPYTTELRETHITTLESPIRDIVVESMVMEPIEEEKIAPLDTTTMFINEEKRIASVHTGYDTEFIHKEPSRVSSLLKDSNDLIQATSKMISDIKHTSKVDDKTSQTLEDISAAKQEASVKEVQKSPLSSGKISPDLKDTTLVDKIVPEETKTDEESKDVEKIVAKDELEKTLNVEEKADDIKTEMLDTIPVKEEVSLVKTTTGLESRKGDDPLHPSEQSVIVSESEIKKQTVTEIETEKIDVAEGDIQQEKEVIVVKEQLATEEKREIKETTEEKEFISKSGAEEIVLTTDKEIKQDKSSVVAKEDITVPKKQTEEEEDEVQVDKVRGEEKQAKSHEDITIDDKVVINGKADAKDVHETEKVATTESVIAEDKASEAPKEKIHVTLDEKDAIVEEEKVRIDETTVTYVDEDKTDTELKEKVEKEQVTEKTDAKEEKVEFIDDVTKGKERIDDNACIEGKIVKEVDKQSRDDKVVDDHKTAAEKIEVHEQADKDEIEATEDKSAMQEKEVAHEKETLKDEDKVITKEKEIEEEKDITADKEEELDKKVVEKEEKITSEDKISEDKKEIEIVKATEVEKGERLEETTIKEGVEVDEGEMKHDKITAVETHIAMEKEAEVKEITTKEKLTTLETKSKEENIPEDKTDTKTKEEKLITEDKADTEKKGVKEKEVAEEKTRIEAQGILIGDQQTGDEKMAIEEKEIEESKSVVQTIQTAEEKLTTEEKPIMPKEDIIDHKISIEDEETVEPAKEKEEEKEFSETKTKSTEKEATVEDKVVTEEIMESKTEEQATICEKEREKLTTDLKEPTIEKEEGVEKITSLPLGATKLDEKSTQDLAETHVEVGTISERKESQSAIQLPSTITEGDSKPKEVEESKKVDASTKSISSTEEIGAAGKVADISSQLEVTVRKDSKGIDIEDSKEIVEGTKDIEEVSVEKVTPSPDLKSTETVLPHSEKSPAEIIEKEADKIAPPTSSISDGKEKSSHLSGTSSPVSAEKVTPPDSPDLKSTETVLPHSEKSHTEIIEKEADKVAPPTPSISDAKEKSSHLSGKSSPVSAVEETLSEGKDGLEQKTSSQQELGHHLSSVADDLLSVDAKDKDIDIATEGQKDKSPIISRTASPDGKADDKVTQTTPSERKDSISLEKMTTPKLQEEQKHIGVPEELEDEKKVHDGEKLGTDLEPAGIVDISKLSAKDDGKVEKDVEGESKPAFSSESAATEEESEHIPHEVVDKEATGVVRLEKDFEVESKSAEIPLKDTVAKVEQKEREESDHVPHKEDSKMVVTVTDVATSIKGETSPDLIDGHAKSEKVTQEPLLETKQEECAKLIKSSDILLQELKSEIHEKLGEQKIESSTLQYPNTEEVKEKSQMSSGKVSPDVTVKEVLAAEKCITPPEGKSPSRSGKTSPVIMLEGKETSVPSDKPILLTELDVEKPSDQTSGRSSPEIVELTKDLLDTKHTPIISRKSTPEIIVDNEFVDSDRLSPEIDVVETEKEDAEVGSQMIHITESVSEVPKSGVESKDATDVPGVPSTDAKTEHIQGVVSESHGTDSVEPSLSIVSEASTSAETKIEISDVKEGTDLSSGRTTPPTAPVSPIFKDKPASFNDKSVEKKEVDVLVSKAVDRSATPASDDCDISSGQVSRVLTTEEDDDKQVYSDDEEIPGSPLSATSQIAHSISSQYDFEDSVRGAAVMDPMSTSFYGALPDDPLDFNKEMKATRVEDSHGSPSHIYEITTARFTNIQLQEELQKEVRLEPKPDIMTASFIGSELPSDSKVDPIASWGKPLGLPSPAPLNDNKGTPKKEKKILTNMMFKNRLNEDKKSKKVNPVYVDLTYVPHNGNSNYSYVDFFKRVRARYYVFSGIEPSKEVYSALLEAKQTWDDKDLEVTIIPTYDTDVLGYWVAENEDLLAKYKIDLSPSASRCTINLQDHETSCSAYRLEFS</sequence>
<feature type="compositionally biased region" description="Polar residues" evidence="2">
    <location>
        <begin position="726"/>
        <end position="735"/>
    </location>
</feature>
<reference evidence="5 6" key="1">
    <citation type="journal article" date="2024" name="Insects">
        <title>An Improved Chromosome-Level Genome Assembly of the Firefly Pyrocoelia pectoralis.</title>
        <authorList>
            <person name="Fu X."/>
            <person name="Meyer-Rochow V.B."/>
            <person name="Ballantyne L."/>
            <person name="Zhu X."/>
        </authorList>
    </citation>
    <scope>NUCLEOTIDE SEQUENCE [LARGE SCALE GENOMIC DNA]</scope>
    <source>
        <strain evidence="5">XCY_ONT2</strain>
    </source>
</reference>
<feature type="compositionally biased region" description="Basic and acidic residues" evidence="2">
    <location>
        <begin position="2628"/>
        <end position="2637"/>
    </location>
</feature>
<dbReference type="Pfam" id="PF25281">
    <property type="entry name" value="MBL_MAP1B"/>
    <property type="match status" value="1"/>
</dbReference>
<feature type="compositionally biased region" description="Basic and acidic residues" evidence="2">
    <location>
        <begin position="3041"/>
        <end position="3064"/>
    </location>
</feature>
<feature type="compositionally biased region" description="Basic and acidic residues" evidence="2">
    <location>
        <begin position="2976"/>
        <end position="2991"/>
    </location>
</feature>
<comment type="caution">
    <text evidence="5">The sequence shown here is derived from an EMBL/GenBank/DDBJ whole genome shotgun (WGS) entry which is preliminary data.</text>
</comment>
<keyword evidence="1" id="KW-0175">Coiled coil</keyword>
<feature type="compositionally biased region" description="Basic and acidic residues" evidence="2">
    <location>
        <begin position="3007"/>
        <end position="3018"/>
    </location>
</feature>
<feature type="compositionally biased region" description="Basic and acidic residues" evidence="2">
    <location>
        <begin position="2650"/>
        <end position="2665"/>
    </location>
</feature>
<feature type="region of interest" description="Disordered" evidence="2">
    <location>
        <begin position="572"/>
        <end position="744"/>
    </location>
</feature>
<feature type="compositionally biased region" description="Basic and acidic residues" evidence="2">
    <location>
        <begin position="813"/>
        <end position="871"/>
    </location>
</feature>
<evidence type="ECO:0000259" key="3">
    <source>
        <dbReference type="Pfam" id="PF23415"/>
    </source>
</evidence>
<feature type="compositionally biased region" description="Basic and acidic residues" evidence="2">
    <location>
        <begin position="2879"/>
        <end position="2896"/>
    </location>
</feature>
<feature type="compositionally biased region" description="Basic and acidic residues" evidence="2">
    <location>
        <begin position="3085"/>
        <end position="3098"/>
    </location>
</feature>
<feature type="compositionally biased region" description="Basic and acidic residues" evidence="2">
    <location>
        <begin position="2109"/>
        <end position="2124"/>
    </location>
</feature>
<dbReference type="InterPro" id="IPR026074">
    <property type="entry name" value="MAP1"/>
</dbReference>
<dbReference type="GO" id="GO:0003779">
    <property type="term" value="F:actin binding"/>
    <property type="evidence" value="ECO:0007669"/>
    <property type="project" value="TreeGrafter"/>
</dbReference>
<feature type="region of interest" description="Disordered" evidence="2">
    <location>
        <begin position="2525"/>
        <end position="2602"/>
    </location>
</feature>
<feature type="domain" description="Microtubule-associated protein 1A/B/S-like MBL-like" evidence="4">
    <location>
        <begin position="217"/>
        <end position="477"/>
    </location>
</feature>
<feature type="compositionally biased region" description="Polar residues" evidence="2">
    <location>
        <begin position="940"/>
        <end position="949"/>
    </location>
</feature>
<dbReference type="GO" id="GO:0000226">
    <property type="term" value="P:microtubule cytoskeleton organization"/>
    <property type="evidence" value="ECO:0007669"/>
    <property type="project" value="InterPro"/>
</dbReference>
<feature type="compositionally biased region" description="Basic and acidic residues" evidence="2">
    <location>
        <begin position="3350"/>
        <end position="3361"/>
    </location>
</feature>
<feature type="compositionally biased region" description="Basic and acidic residues" evidence="2">
    <location>
        <begin position="1270"/>
        <end position="1284"/>
    </location>
</feature>
<feature type="region of interest" description="Disordered" evidence="2">
    <location>
        <begin position="929"/>
        <end position="985"/>
    </location>
</feature>
<feature type="compositionally biased region" description="Basic and acidic residues" evidence="2">
    <location>
        <begin position="2800"/>
        <end position="2815"/>
    </location>
</feature>
<proteinExistence type="predicted"/>
<feature type="compositionally biased region" description="Basic and acidic residues" evidence="2">
    <location>
        <begin position="882"/>
        <end position="894"/>
    </location>
</feature>
<feature type="domain" description="Microtubule-associated protein 1B/S N-terminal" evidence="3">
    <location>
        <begin position="26"/>
        <end position="206"/>
    </location>
</feature>
<feature type="compositionally biased region" description="Acidic residues" evidence="2">
    <location>
        <begin position="3428"/>
        <end position="3443"/>
    </location>
</feature>
<feature type="region of interest" description="Disordered" evidence="2">
    <location>
        <begin position="781"/>
        <end position="914"/>
    </location>
</feature>
<feature type="coiled-coil region" evidence="1">
    <location>
        <begin position="1181"/>
        <end position="1215"/>
    </location>
</feature>
<feature type="compositionally biased region" description="Basic and acidic residues" evidence="2">
    <location>
        <begin position="2532"/>
        <end position="2601"/>
    </location>
</feature>
<feature type="compositionally biased region" description="Polar residues" evidence="2">
    <location>
        <begin position="3334"/>
        <end position="3349"/>
    </location>
</feature>
<feature type="compositionally biased region" description="Basic and acidic residues" evidence="2">
    <location>
        <begin position="1640"/>
        <end position="1657"/>
    </location>
</feature>
<dbReference type="Proteomes" id="UP001329430">
    <property type="component" value="Chromosome 1"/>
</dbReference>
<feature type="region of interest" description="Disordered" evidence="2">
    <location>
        <begin position="1588"/>
        <end position="1657"/>
    </location>
</feature>
<organism evidence="5 6">
    <name type="scientific">Pyrocoelia pectoralis</name>
    <dbReference type="NCBI Taxonomy" id="417401"/>
    <lineage>
        <taxon>Eukaryota</taxon>
        <taxon>Metazoa</taxon>
        <taxon>Ecdysozoa</taxon>
        <taxon>Arthropoda</taxon>
        <taxon>Hexapoda</taxon>
        <taxon>Insecta</taxon>
        <taxon>Pterygota</taxon>
        <taxon>Neoptera</taxon>
        <taxon>Endopterygota</taxon>
        <taxon>Coleoptera</taxon>
        <taxon>Polyphaga</taxon>
        <taxon>Elateriformia</taxon>
        <taxon>Elateroidea</taxon>
        <taxon>Lampyridae</taxon>
        <taxon>Lampyrinae</taxon>
        <taxon>Pyrocoelia</taxon>
    </lineage>
</organism>
<feature type="compositionally biased region" description="Basic and acidic residues" evidence="2">
    <location>
        <begin position="953"/>
        <end position="985"/>
    </location>
</feature>
<evidence type="ECO:0000256" key="1">
    <source>
        <dbReference type="SAM" id="Coils"/>
    </source>
</evidence>
<accession>A0AAN7VU92</accession>
<protein>
    <recommendedName>
        <fullName evidence="7">Microtubule-associated protein futsch</fullName>
    </recommendedName>
</protein>
<feature type="region of interest" description="Disordered" evidence="2">
    <location>
        <begin position="2415"/>
        <end position="2454"/>
    </location>
</feature>
<feature type="compositionally biased region" description="Basic and acidic residues" evidence="2">
    <location>
        <begin position="1120"/>
        <end position="1133"/>
    </location>
</feature>
<feature type="compositionally biased region" description="Basic and acidic residues" evidence="2">
    <location>
        <begin position="2738"/>
        <end position="2753"/>
    </location>
</feature>
<feature type="region of interest" description="Disordered" evidence="2">
    <location>
        <begin position="1270"/>
        <end position="1297"/>
    </location>
</feature>
<feature type="region of interest" description="Disordered" evidence="2">
    <location>
        <begin position="1120"/>
        <end position="1147"/>
    </location>
</feature>
<name>A0AAN7VU92_9COLE</name>
<feature type="compositionally biased region" description="Basic and acidic residues" evidence="2">
    <location>
        <begin position="3379"/>
        <end position="3397"/>
    </location>
</feature>
<feature type="compositionally biased region" description="Basic and acidic residues" evidence="2">
    <location>
        <begin position="703"/>
        <end position="725"/>
    </location>
</feature>
<feature type="region of interest" description="Disordered" evidence="2">
    <location>
        <begin position="2628"/>
        <end position="3018"/>
    </location>
</feature>
<evidence type="ECO:0000313" key="5">
    <source>
        <dbReference type="EMBL" id="KAK5649408.1"/>
    </source>
</evidence>
<feature type="region of interest" description="Disordered" evidence="2">
    <location>
        <begin position="1901"/>
        <end position="1921"/>
    </location>
</feature>
<feature type="region of interest" description="Disordered" evidence="2">
    <location>
        <begin position="3136"/>
        <end position="3160"/>
    </location>
</feature>
<feature type="compositionally biased region" description="Basic and acidic residues" evidence="2">
    <location>
        <begin position="781"/>
        <end position="806"/>
    </location>
</feature>
<feature type="compositionally biased region" description="Basic and acidic residues" evidence="2">
    <location>
        <begin position="648"/>
        <end position="685"/>
    </location>
</feature>
<feature type="compositionally biased region" description="Basic and acidic residues" evidence="2">
    <location>
        <begin position="2692"/>
        <end position="2720"/>
    </location>
</feature>
<dbReference type="PANTHER" id="PTHR13843:SF12">
    <property type="entry name" value="ATPASE F1_V1_A1 COMPLEX ALPHA_BETA SUBUNIT NUCLEOTIDE-BINDING DOMAIN-CONTAINING PROTEIN"/>
    <property type="match status" value="1"/>
</dbReference>
<gene>
    <name evidence="5" type="ORF">RI129_000437</name>
</gene>
<dbReference type="EMBL" id="JAVRBK010000001">
    <property type="protein sequence ID" value="KAK5649408.1"/>
    <property type="molecule type" value="Genomic_DNA"/>
</dbReference>
<dbReference type="GO" id="GO:0045202">
    <property type="term" value="C:synapse"/>
    <property type="evidence" value="ECO:0007669"/>
    <property type="project" value="TreeGrafter"/>
</dbReference>
<feature type="compositionally biased region" description="Basic and acidic residues" evidence="2">
    <location>
        <begin position="2285"/>
        <end position="2308"/>
    </location>
</feature>
<dbReference type="PANTHER" id="PTHR13843">
    <property type="entry name" value="MICROTUBULE-ASSOCIATED PROTEIN"/>
    <property type="match status" value="1"/>
</dbReference>
<feature type="compositionally biased region" description="Basic and acidic residues" evidence="2">
    <location>
        <begin position="572"/>
        <end position="613"/>
    </location>
</feature>
<feature type="region of interest" description="Disordered" evidence="2">
    <location>
        <begin position="3078"/>
        <end position="3098"/>
    </location>
</feature>
<dbReference type="GO" id="GO:0030425">
    <property type="term" value="C:dendrite"/>
    <property type="evidence" value="ECO:0007669"/>
    <property type="project" value="TreeGrafter"/>
</dbReference>
<dbReference type="GO" id="GO:0043025">
    <property type="term" value="C:neuronal cell body"/>
    <property type="evidence" value="ECO:0007669"/>
    <property type="project" value="TreeGrafter"/>
</dbReference>
<feature type="region of interest" description="Disordered" evidence="2">
    <location>
        <begin position="2096"/>
        <end position="2124"/>
    </location>
</feature>
<keyword evidence="6" id="KW-1185">Reference proteome</keyword>
<feature type="region of interest" description="Disordered" evidence="2">
    <location>
        <begin position="3274"/>
        <end position="3448"/>
    </location>
</feature>
<feature type="compositionally biased region" description="Basic and acidic residues" evidence="2">
    <location>
        <begin position="904"/>
        <end position="914"/>
    </location>
</feature>
<feature type="compositionally biased region" description="Polar residues" evidence="2">
    <location>
        <begin position="2638"/>
        <end position="2649"/>
    </location>
</feature>